<reference evidence="2 3" key="1">
    <citation type="submission" date="2020-04" db="EMBL/GenBank/DDBJ databases">
        <authorList>
            <person name="Yin C."/>
        </authorList>
    </citation>
    <scope>NUCLEOTIDE SEQUENCE [LARGE SCALE GENOMIC DNA]</scope>
    <source>
        <strain evidence="2 3">Ak56</strain>
    </source>
</reference>
<evidence type="ECO:0000313" key="2">
    <source>
        <dbReference type="EMBL" id="NLR81192.1"/>
    </source>
</evidence>
<dbReference type="Proteomes" id="UP000552864">
    <property type="component" value="Unassembled WGS sequence"/>
</dbReference>
<proteinExistence type="predicted"/>
<evidence type="ECO:0000256" key="1">
    <source>
        <dbReference type="SAM" id="Phobius"/>
    </source>
</evidence>
<feature type="transmembrane region" description="Helical" evidence="1">
    <location>
        <begin position="12"/>
        <end position="29"/>
    </location>
</feature>
<feature type="transmembrane region" description="Helical" evidence="1">
    <location>
        <begin position="41"/>
        <end position="64"/>
    </location>
</feature>
<dbReference type="EMBL" id="JABAHZ010000005">
    <property type="protein sequence ID" value="NLR81192.1"/>
    <property type="molecule type" value="Genomic_DNA"/>
</dbReference>
<keyword evidence="1" id="KW-0472">Membrane</keyword>
<name>A0A847SW43_9BACT</name>
<dbReference type="RefSeq" id="WP_168740838.1">
    <property type="nucleotide sequence ID" value="NZ_JABAHZ010000005.1"/>
</dbReference>
<accession>A0A847SW43</accession>
<keyword evidence="1" id="KW-1133">Transmembrane helix</keyword>
<keyword evidence="3" id="KW-1185">Reference proteome</keyword>
<sequence>MKINTRLQTALKIWLVIYPSLTLLLYFLRGAMDNIPLYVKTLILTILLVPWMVFLGLPLLDFIARNLFPGSKNKS</sequence>
<organism evidence="2 3">
    <name type="scientific">Chitinophaga eiseniae</name>
    <dbReference type="NCBI Taxonomy" id="634771"/>
    <lineage>
        <taxon>Bacteria</taxon>
        <taxon>Pseudomonadati</taxon>
        <taxon>Bacteroidota</taxon>
        <taxon>Chitinophagia</taxon>
        <taxon>Chitinophagales</taxon>
        <taxon>Chitinophagaceae</taxon>
        <taxon>Chitinophaga</taxon>
    </lineage>
</organism>
<dbReference type="AlphaFoldDB" id="A0A847SW43"/>
<keyword evidence="1" id="KW-0812">Transmembrane</keyword>
<comment type="caution">
    <text evidence="2">The sequence shown here is derived from an EMBL/GenBank/DDBJ whole genome shotgun (WGS) entry which is preliminary data.</text>
</comment>
<protein>
    <submittedName>
        <fullName evidence="2">Uncharacterized protein</fullName>
    </submittedName>
</protein>
<evidence type="ECO:0000313" key="3">
    <source>
        <dbReference type="Proteomes" id="UP000552864"/>
    </source>
</evidence>
<gene>
    <name evidence="2" type="ORF">HGH91_21365</name>
</gene>